<evidence type="ECO:0000259" key="2">
    <source>
        <dbReference type="PROSITE" id="PS51716"/>
    </source>
</evidence>
<comment type="caution">
    <text evidence="3">The sequence shown here is derived from an EMBL/GenBank/DDBJ whole genome shotgun (WGS) entry which is preliminary data.</text>
</comment>
<proteinExistence type="inferred from homology"/>
<dbReference type="RefSeq" id="XP_041187685.1">
    <property type="nucleotide sequence ID" value="XM_041331703.1"/>
</dbReference>
<organism evidence="3 4">
    <name type="scientific">Suillus subaureus</name>
    <dbReference type="NCBI Taxonomy" id="48587"/>
    <lineage>
        <taxon>Eukaryota</taxon>
        <taxon>Fungi</taxon>
        <taxon>Dikarya</taxon>
        <taxon>Basidiomycota</taxon>
        <taxon>Agaricomycotina</taxon>
        <taxon>Agaricomycetes</taxon>
        <taxon>Agaricomycetidae</taxon>
        <taxon>Boletales</taxon>
        <taxon>Suillineae</taxon>
        <taxon>Suillaceae</taxon>
        <taxon>Suillus</taxon>
    </lineage>
</organism>
<dbReference type="GeneID" id="64625720"/>
<dbReference type="SUPFAM" id="SSF52540">
    <property type="entry name" value="P-loop containing nucleoside triphosphate hydrolases"/>
    <property type="match status" value="1"/>
</dbReference>
<comment type="similarity">
    <text evidence="1">Belongs to the TRAFAC class dynamin-like GTPase superfamily. IRG family.</text>
</comment>
<protein>
    <submittedName>
        <fullName evidence="3">Interferon-inducible GTPase-domain-containing protein</fullName>
    </submittedName>
</protein>
<dbReference type="Pfam" id="PF05049">
    <property type="entry name" value="IIGP"/>
    <property type="match status" value="1"/>
</dbReference>
<reference evidence="3" key="1">
    <citation type="journal article" date="2020" name="New Phytol.">
        <title>Comparative genomics reveals dynamic genome evolution in host specialist ectomycorrhizal fungi.</title>
        <authorList>
            <person name="Lofgren L.A."/>
            <person name="Nguyen N.H."/>
            <person name="Vilgalys R."/>
            <person name="Ruytinx J."/>
            <person name="Liao H.L."/>
            <person name="Branco S."/>
            <person name="Kuo A."/>
            <person name="LaButti K."/>
            <person name="Lipzen A."/>
            <person name="Andreopoulos W."/>
            <person name="Pangilinan J."/>
            <person name="Riley R."/>
            <person name="Hundley H."/>
            <person name="Na H."/>
            <person name="Barry K."/>
            <person name="Grigoriev I.V."/>
            <person name="Stajich J.E."/>
            <person name="Kennedy P.G."/>
        </authorList>
    </citation>
    <scope>NUCLEOTIDE SEQUENCE</scope>
    <source>
        <strain evidence="3">MN1</strain>
    </source>
</reference>
<name>A0A9P7DY59_9AGAM</name>
<dbReference type="PANTHER" id="PTHR14143">
    <property type="entry name" value="INTERFERON-INDUCIBLE GTPASE FAMILY MEMBER"/>
    <property type="match status" value="1"/>
</dbReference>
<dbReference type="PANTHER" id="PTHR14143:SF1">
    <property type="entry name" value="IRG-TYPE G DOMAIN-CONTAINING PROTEIN"/>
    <property type="match status" value="1"/>
</dbReference>
<gene>
    <name evidence="3" type="ORF">BJ212DRAFT_1282772</name>
</gene>
<dbReference type="InterPro" id="IPR027417">
    <property type="entry name" value="P-loop_NTPase"/>
</dbReference>
<keyword evidence="4" id="KW-1185">Reference proteome</keyword>
<dbReference type="AlphaFoldDB" id="A0A9P7DY59"/>
<dbReference type="OrthoDB" id="422720at2759"/>
<accession>A0A9P7DY59</accession>
<feature type="domain" description="IRG-type G" evidence="2">
    <location>
        <begin position="10"/>
        <end position="216"/>
    </location>
</feature>
<dbReference type="GO" id="GO:0016020">
    <property type="term" value="C:membrane"/>
    <property type="evidence" value="ECO:0007669"/>
    <property type="project" value="InterPro"/>
</dbReference>
<dbReference type="InterPro" id="IPR030385">
    <property type="entry name" value="G_IRG_dom"/>
</dbReference>
<dbReference type="EMBL" id="JABBWG010000047">
    <property type="protein sequence ID" value="KAG1806176.1"/>
    <property type="molecule type" value="Genomic_DNA"/>
</dbReference>
<dbReference type="PROSITE" id="PS51716">
    <property type="entry name" value="G_IRG"/>
    <property type="match status" value="1"/>
</dbReference>
<evidence type="ECO:0000313" key="3">
    <source>
        <dbReference type="EMBL" id="KAG1806176.1"/>
    </source>
</evidence>
<dbReference type="Gene3D" id="3.40.50.300">
    <property type="entry name" value="P-loop containing nucleotide triphosphate hydrolases"/>
    <property type="match status" value="1"/>
</dbReference>
<dbReference type="InterPro" id="IPR007743">
    <property type="entry name" value="Immunity-related_GTPase-like"/>
</dbReference>
<evidence type="ECO:0000256" key="1">
    <source>
        <dbReference type="ARBA" id="ARBA00005429"/>
    </source>
</evidence>
<dbReference type="Proteomes" id="UP000807769">
    <property type="component" value="Unassembled WGS sequence"/>
</dbReference>
<sequence>MKAAYHYSPDFLHIAVVGSSGGGKSSFINAVRGLSNNDPIAAPTGIVETTDAVTRYTDPCQDSKIFWYDVPGAGTPNMPDWQYFNNLGLYIFDCIIVLIDNRFSDSDLAILQACEQFTNIEVFIVRSKSDQHINNMVLDRMPRGFDPFHADDESRSRFQQVKSEIRREFIDKTYQNVQTNLESNNIPPKRVYIVCKDAVHAIWNNSPSPMAIDEEELQNDVAEYVRRRLHRNVQN</sequence>
<dbReference type="GO" id="GO:0005525">
    <property type="term" value="F:GTP binding"/>
    <property type="evidence" value="ECO:0007669"/>
    <property type="project" value="InterPro"/>
</dbReference>
<evidence type="ECO:0000313" key="4">
    <source>
        <dbReference type="Proteomes" id="UP000807769"/>
    </source>
</evidence>